<evidence type="ECO:0000313" key="1">
    <source>
        <dbReference type="EMBL" id="QXE26553.1"/>
    </source>
</evidence>
<accession>A0A975TD10</accession>
<sequence>MDKLAVDEFPEIVKIYLSGHKFNKLNRLNKPPRELRLVEKSIRSFDQLLTECWNFRQVCTVEVEAMAGIIDGTGILPNVGL</sequence>
<dbReference type="AlphaFoldDB" id="A0A975TD10"/>
<keyword evidence="2" id="KW-1185">Reference proteome</keyword>
<dbReference type="EMBL" id="CP021056">
    <property type="protein sequence ID" value="QXE26553.1"/>
    <property type="molecule type" value="Genomic_DNA"/>
</dbReference>
<reference evidence="1" key="1">
    <citation type="submission" date="2017-04" db="EMBL/GenBank/DDBJ databases">
        <title>Genome deletions in a multicellular cyanobacterial endosymbiont for morphological adaptation in marine diatoms.</title>
        <authorList>
            <person name="Wang Y."/>
            <person name="Gao H."/>
            <person name="Li R."/>
            <person name="Xu X."/>
        </authorList>
    </citation>
    <scope>NUCLEOTIDE SEQUENCE</scope>
    <source>
        <strain evidence="1">FACHB 800</strain>
    </source>
</reference>
<name>A0A975TD10_9NOST</name>
<evidence type="ECO:0000313" key="2">
    <source>
        <dbReference type="Proteomes" id="UP000683511"/>
    </source>
</evidence>
<dbReference type="Proteomes" id="UP000683511">
    <property type="component" value="Chromosome"/>
</dbReference>
<proteinExistence type="predicted"/>
<dbReference type="KEGG" id="rsin:B6N60_05286"/>
<protein>
    <submittedName>
        <fullName evidence="1">Uncharacterized protein</fullName>
    </submittedName>
</protein>
<dbReference type="RefSeq" id="WP_190605412.1">
    <property type="nucleotide sequence ID" value="NZ_CP021056.1"/>
</dbReference>
<gene>
    <name evidence="1" type="ORF">B6N60_05286</name>
</gene>
<organism evidence="1 2">
    <name type="scientific">Richelia sinica FACHB-800</name>
    <dbReference type="NCBI Taxonomy" id="1357546"/>
    <lineage>
        <taxon>Bacteria</taxon>
        <taxon>Bacillati</taxon>
        <taxon>Cyanobacteriota</taxon>
        <taxon>Cyanophyceae</taxon>
        <taxon>Nostocales</taxon>
        <taxon>Nostocaceae</taxon>
        <taxon>Richelia</taxon>
    </lineage>
</organism>